<dbReference type="NCBIfam" id="TIGR00355">
    <property type="entry name" value="purH"/>
    <property type="match status" value="1"/>
</dbReference>
<dbReference type="SUPFAM" id="SSF53927">
    <property type="entry name" value="Cytidine deaminase-like"/>
    <property type="match status" value="1"/>
</dbReference>
<evidence type="ECO:0000256" key="2">
    <source>
        <dbReference type="ARBA" id="ARBA00004954"/>
    </source>
</evidence>
<dbReference type="GO" id="GO:0004643">
    <property type="term" value="F:phosphoribosylaminoimidazolecarboxamide formyltransferase activity"/>
    <property type="evidence" value="ECO:0007669"/>
    <property type="project" value="UniProtKB-EC"/>
</dbReference>
<evidence type="ECO:0000256" key="5">
    <source>
        <dbReference type="ARBA" id="ARBA00022755"/>
    </source>
</evidence>
<dbReference type="Gene3D" id="3.40.140.20">
    <property type="match status" value="2"/>
</dbReference>
<accession>A0ABX7JG38</accession>
<gene>
    <name evidence="8 10" type="primary">purH</name>
    <name evidence="10" type="ORF">JWJ88_00470</name>
</gene>
<comment type="catalytic activity">
    <reaction evidence="8">
        <text>IMP + H2O = 5-formamido-1-(5-phospho-D-ribosyl)imidazole-4-carboxamide</text>
        <dbReference type="Rhea" id="RHEA:18445"/>
        <dbReference type="ChEBI" id="CHEBI:15377"/>
        <dbReference type="ChEBI" id="CHEBI:58053"/>
        <dbReference type="ChEBI" id="CHEBI:58467"/>
        <dbReference type="EC" id="3.5.4.10"/>
    </reaction>
</comment>
<dbReference type="GO" id="GO:0003937">
    <property type="term" value="F:IMP cyclohydrolase activity"/>
    <property type="evidence" value="ECO:0007669"/>
    <property type="project" value="UniProtKB-EC"/>
</dbReference>
<reference evidence="10 11" key="1">
    <citation type="submission" date="2021-02" db="EMBL/GenBank/DDBJ databases">
        <title>Paracoccus methylovroum sp.nov., a new methanol and methylamine utilizing methylotrophic denitrifer.</title>
        <authorList>
            <person name="Timsy T."/>
            <person name="Behrendt U."/>
            <person name="Ulrich A."/>
            <person name="Spanner T."/>
            <person name="Foesel B.U."/>
            <person name="Horn M.A."/>
            <person name="Kolb S."/>
        </authorList>
    </citation>
    <scope>NUCLEOTIDE SEQUENCE [LARGE SCALE GENOMIC DNA]</scope>
    <source>
        <strain evidence="10 11">H4-D09</strain>
    </source>
</reference>
<comment type="pathway">
    <text evidence="2 8">Purine metabolism; IMP biosynthesis via de novo pathway; 5-formamido-1-(5-phospho-D-ribosyl)imidazole-4-carboxamide from 5-amino-1-(5-phospho-D-ribosyl)imidazole-4-carboxamide (10-formyl THF route): step 1/1.</text>
</comment>
<keyword evidence="7 8" id="KW-0511">Multifunctional enzyme</keyword>
<organism evidence="10 11">
    <name type="scientific">Paracoccus methylovorus</name>
    <dbReference type="NCBI Taxonomy" id="2812658"/>
    <lineage>
        <taxon>Bacteria</taxon>
        <taxon>Pseudomonadati</taxon>
        <taxon>Pseudomonadota</taxon>
        <taxon>Alphaproteobacteria</taxon>
        <taxon>Rhodobacterales</taxon>
        <taxon>Paracoccaceae</taxon>
        <taxon>Paracoccus</taxon>
    </lineage>
</organism>
<keyword evidence="11" id="KW-1185">Reference proteome</keyword>
<dbReference type="PIRSF" id="PIRSF000414">
    <property type="entry name" value="AICARFT_IMPCHas"/>
    <property type="match status" value="1"/>
</dbReference>
<name>A0ABX7JG38_9RHOB</name>
<dbReference type="CDD" id="cd01421">
    <property type="entry name" value="IMPCH"/>
    <property type="match status" value="1"/>
</dbReference>
<dbReference type="Pfam" id="PF01808">
    <property type="entry name" value="AICARFT_IMPCHas"/>
    <property type="match status" value="1"/>
</dbReference>
<dbReference type="RefSeq" id="WP_205294165.1">
    <property type="nucleotide sequence ID" value="NZ_CP070368.1"/>
</dbReference>
<dbReference type="InterPro" id="IPR016193">
    <property type="entry name" value="Cytidine_deaminase-like"/>
</dbReference>
<dbReference type="HAMAP" id="MF_00139">
    <property type="entry name" value="PurH"/>
    <property type="match status" value="1"/>
</dbReference>
<evidence type="ECO:0000259" key="9">
    <source>
        <dbReference type="PROSITE" id="PS51855"/>
    </source>
</evidence>
<keyword evidence="4 8" id="KW-0808">Transferase</keyword>
<comment type="catalytic activity">
    <reaction evidence="8">
        <text>(6R)-10-formyltetrahydrofolate + 5-amino-1-(5-phospho-beta-D-ribosyl)imidazole-4-carboxamide = 5-formamido-1-(5-phospho-D-ribosyl)imidazole-4-carboxamide + (6S)-5,6,7,8-tetrahydrofolate</text>
        <dbReference type="Rhea" id="RHEA:22192"/>
        <dbReference type="ChEBI" id="CHEBI:57453"/>
        <dbReference type="ChEBI" id="CHEBI:58467"/>
        <dbReference type="ChEBI" id="CHEBI:58475"/>
        <dbReference type="ChEBI" id="CHEBI:195366"/>
        <dbReference type="EC" id="2.1.2.3"/>
    </reaction>
</comment>
<evidence type="ECO:0000313" key="11">
    <source>
        <dbReference type="Proteomes" id="UP000663629"/>
    </source>
</evidence>
<dbReference type="PANTHER" id="PTHR11692:SF0">
    <property type="entry name" value="BIFUNCTIONAL PURINE BIOSYNTHESIS PROTEIN ATIC"/>
    <property type="match status" value="1"/>
</dbReference>
<proteinExistence type="inferred from homology"/>
<dbReference type="SUPFAM" id="SSF52335">
    <property type="entry name" value="Methylglyoxal synthase-like"/>
    <property type="match status" value="1"/>
</dbReference>
<comment type="domain">
    <text evidence="8">The IMP cyclohydrolase activity resides in the N-terminal region.</text>
</comment>
<evidence type="ECO:0000256" key="8">
    <source>
        <dbReference type="HAMAP-Rule" id="MF_00139"/>
    </source>
</evidence>
<dbReference type="SMART" id="SM00851">
    <property type="entry name" value="MGS"/>
    <property type="match status" value="1"/>
</dbReference>
<keyword evidence="6 8" id="KW-0378">Hydrolase</keyword>
<protein>
    <recommendedName>
        <fullName evidence="8">Bifunctional purine biosynthesis protein PurH</fullName>
    </recommendedName>
    <domain>
        <recommendedName>
            <fullName evidence="8">Phosphoribosylaminoimidazolecarboxamide formyltransferase</fullName>
            <ecNumber evidence="8">2.1.2.3</ecNumber>
        </recommendedName>
        <alternativeName>
            <fullName evidence="8">AICAR transformylase</fullName>
        </alternativeName>
    </domain>
    <domain>
        <recommendedName>
            <fullName evidence="8">IMP cyclohydrolase</fullName>
            <ecNumber evidence="8">3.5.4.10</ecNumber>
        </recommendedName>
        <alternativeName>
            <fullName evidence="8">ATIC</fullName>
        </alternativeName>
        <alternativeName>
            <fullName evidence="8">IMP synthase</fullName>
        </alternativeName>
        <alternativeName>
            <fullName evidence="8">Inosinicase</fullName>
        </alternativeName>
    </domain>
</protein>
<keyword evidence="5 8" id="KW-0658">Purine biosynthesis</keyword>
<dbReference type="InterPro" id="IPR002695">
    <property type="entry name" value="PurH-like"/>
</dbReference>
<evidence type="ECO:0000256" key="3">
    <source>
        <dbReference type="ARBA" id="ARBA00007667"/>
    </source>
</evidence>
<comment type="pathway">
    <text evidence="1 8">Purine metabolism; IMP biosynthesis via de novo pathway; IMP from 5-formamido-1-(5-phospho-D-ribosyl)imidazole-4-carboxamide: step 1/1.</text>
</comment>
<dbReference type="Proteomes" id="UP000663629">
    <property type="component" value="Chromosome 1"/>
</dbReference>
<dbReference type="EC" id="2.1.2.3" evidence="8"/>
<dbReference type="PANTHER" id="PTHR11692">
    <property type="entry name" value="BIFUNCTIONAL PURINE BIOSYNTHESIS PROTEIN PURH"/>
    <property type="match status" value="1"/>
</dbReference>
<dbReference type="Gene3D" id="3.40.50.1380">
    <property type="entry name" value="Methylglyoxal synthase-like domain"/>
    <property type="match status" value="1"/>
</dbReference>
<evidence type="ECO:0000256" key="6">
    <source>
        <dbReference type="ARBA" id="ARBA00022801"/>
    </source>
</evidence>
<dbReference type="Pfam" id="PF02142">
    <property type="entry name" value="MGS"/>
    <property type="match status" value="1"/>
</dbReference>
<evidence type="ECO:0000256" key="1">
    <source>
        <dbReference type="ARBA" id="ARBA00004844"/>
    </source>
</evidence>
<dbReference type="PROSITE" id="PS51855">
    <property type="entry name" value="MGS"/>
    <property type="match status" value="1"/>
</dbReference>
<comment type="similarity">
    <text evidence="3 8">Belongs to the PurH family.</text>
</comment>
<evidence type="ECO:0000256" key="4">
    <source>
        <dbReference type="ARBA" id="ARBA00022679"/>
    </source>
</evidence>
<dbReference type="InterPro" id="IPR036914">
    <property type="entry name" value="MGS-like_dom_sf"/>
</dbReference>
<dbReference type="EC" id="3.5.4.10" evidence="8"/>
<dbReference type="SMART" id="SM00798">
    <property type="entry name" value="AICARFT_IMPCHas"/>
    <property type="match status" value="1"/>
</dbReference>
<feature type="domain" description="MGS-like" evidence="9">
    <location>
        <begin position="3"/>
        <end position="149"/>
    </location>
</feature>
<dbReference type="EMBL" id="CP070368">
    <property type="protein sequence ID" value="QRZ13170.1"/>
    <property type="molecule type" value="Genomic_DNA"/>
</dbReference>
<evidence type="ECO:0000256" key="7">
    <source>
        <dbReference type="ARBA" id="ARBA00023268"/>
    </source>
</evidence>
<evidence type="ECO:0000313" key="10">
    <source>
        <dbReference type="EMBL" id="QRZ13170.1"/>
    </source>
</evidence>
<sequence>MTDRIPLKRALISVSDKTGLIDFARALSARGVEILSTGGTAKTLREAGLSVVDVADVTGFPEMMDGRVKTLHPVVHGGLLALRDNEEHMAAAESHKIGMIDLLVVNLYPFEATVAKGAGYDDCIENIDIGGPAMIRAAAKNHAFVTVVVDVEDYAAVLTELDANDDRTTHAFRQRQAQIAYARTAAYDAAVSTWMAQAIGEQTPRRRSFSGQLAQTLRYGENPHQSAAFYKDGSDRPGVATARQWQGKELSYNNINDTDAAFELVAEFDPAQGPAVAIIKHANPCGVSRGDSAVDAYRRAFDCDRTSAFGGIIALNTTLDGETAKAITEIFTEVVIAPEATDEAKEIFAAKKNLRLLTTGGLPDPSAPGLAFRQVAGGFLVQGRDNGRILPADLKVVTKRQPTDQELDDLLFAWTVAKHVKSNAIVYARDLATVGIGAGQMSRVDSTRIGKRKSEDMAEALGLAQALTIGSSVASDAFFPFADGVEALAAAGARAVIQPGGSMRDAEVIEAADRLGLAMVFTGQRHFRH</sequence>
<dbReference type="NCBIfam" id="NF002049">
    <property type="entry name" value="PRK00881.1"/>
    <property type="match status" value="1"/>
</dbReference>
<dbReference type="InterPro" id="IPR024051">
    <property type="entry name" value="AICAR_Tfase_dup_dom_sf"/>
</dbReference>
<dbReference type="InterPro" id="IPR011607">
    <property type="entry name" value="MGS-like_dom"/>
</dbReference>